<evidence type="ECO:0000256" key="2">
    <source>
        <dbReference type="ARBA" id="ARBA00009765"/>
    </source>
</evidence>
<accession>A0A7Y9J1B2</accession>
<dbReference type="AlphaFoldDB" id="A0A7Y9J1B2"/>
<keyword evidence="5 8" id="KW-0812">Transmembrane</keyword>
<comment type="caution">
    <text evidence="9">The sequence shown here is derived from an EMBL/GenBank/DDBJ whole genome shotgun (WGS) entry which is preliminary data.</text>
</comment>
<dbReference type="GO" id="GO:0015095">
    <property type="term" value="F:magnesium ion transmembrane transporter activity"/>
    <property type="evidence" value="ECO:0007669"/>
    <property type="project" value="TreeGrafter"/>
</dbReference>
<evidence type="ECO:0000256" key="3">
    <source>
        <dbReference type="ARBA" id="ARBA00022448"/>
    </source>
</evidence>
<dbReference type="InterPro" id="IPR045863">
    <property type="entry name" value="CorA_TM1_TM2"/>
</dbReference>
<gene>
    <name evidence="9" type="ORF">FHW18_005445</name>
</gene>
<comment type="subcellular location">
    <subcellularLocation>
        <location evidence="1">Cell membrane</location>
        <topology evidence="1">Multi-pass membrane protein</topology>
    </subcellularLocation>
</comment>
<comment type="similarity">
    <text evidence="2">Belongs to the CorA metal ion transporter (MIT) (TC 1.A.35) family.</text>
</comment>
<evidence type="ECO:0000313" key="10">
    <source>
        <dbReference type="Proteomes" id="UP000542125"/>
    </source>
</evidence>
<dbReference type="GO" id="GO:0005886">
    <property type="term" value="C:plasma membrane"/>
    <property type="evidence" value="ECO:0007669"/>
    <property type="project" value="UniProtKB-SubCell"/>
</dbReference>
<dbReference type="RefSeq" id="WP_179590898.1">
    <property type="nucleotide sequence ID" value="NZ_JACBYR010000004.1"/>
</dbReference>
<dbReference type="CDD" id="cd12822">
    <property type="entry name" value="TmCorA-like"/>
    <property type="match status" value="1"/>
</dbReference>
<reference evidence="9 10" key="1">
    <citation type="submission" date="2020-07" db="EMBL/GenBank/DDBJ databases">
        <title>Genomic Encyclopedia of Type Strains, Phase IV (KMG-V): Genome sequencing to study the core and pangenomes of soil and plant-associated prokaryotes.</title>
        <authorList>
            <person name="Whitman W."/>
        </authorList>
    </citation>
    <scope>NUCLEOTIDE SEQUENCE [LARGE SCALE GENOMIC DNA]</scope>
    <source>
        <strain evidence="9 10">SAS40</strain>
    </source>
</reference>
<evidence type="ECO:0000256" key="1">
    <source>
        <dbReference type="ARBA" id="ARBA00004651"/>
    </source>
</evidence>
<sequence>MSPGLLAGAATAHGMDVLWIADHGTAHAAHSGVIPSLKTAQQGFLWIDTTVESLVADPEGWRSHIEEMTGVRLHDLHLQDAANPAHPSYFDNTASYEMVIFRRLATNESTEPNGTAIGEPGSIPLLTNLQTHPIAFFVLPRALITVRHGDSTSCTQMKRRLHELRDPAPTLTIHNDGSRVLGSVGTLARAPAGPAELMLRLLNAMVDRYLAMRQPLTNQLDRWQRELLNPSGRFRNWLALLDARIVLRRLENLCEEQYDAMGELRDAAMDRSDDAAGSGAFDARRDALLVRINDVMEHIGRVLNHARRMESSVENAVQLHFSATAHRTNEIMRILTVVTVLFMPLTLITGIFGMNVDQMPLVHHPEAFWWIMIGMLTVATGLWIWFSARRFLESRPYRIAEALARKAGLRNGRGSHSGDSRI</sequence>
<dbReference type="Pfam" id="PF01544">
    <property type="entry name" value="CorA"/>
    <property type="match status" value="1"/>
</dbReference>
<dbReference type="Gene3D" id="1.20.58.340">
    <property type="entry name" value="Magnesium transport protein CorA, transmembrane region"/>
    <property type="match status" value="2"/>
</dbReference>
<dbReference type="GO" id="GO:0015087">
    <property type="term" value="F:cobalt ion transmembrane transporter activity"/>
    <property type="evidence" value="ECO:0007669"/>
    <property type="project" value="TreeGrafter"/>
</dbReference>
<dbReference type="GO" id="GO:0050897">
    <property type="term" value="F:cobalt ion binding"/>
    <property type="evidence" value="ECO:0007669"/>
    <property type="project" value="TreeGrafter"/>
</dbReference>
<keyword evidence="7 8" id="KW-0472">Membrane</keyword>
<dbReference type="PANTHER" id="PTHR46494">
    <property type="entry name" value="CORA FAMILY METAL ION TRANSPORTER (EUROFUNG)"/>
    <property type="match status" value="1"/>
</dbReference>
<keyword evidence="10" id="KW-1185">Reference proteome</keyword>
<proteinExistence type="inferred from homology"/>
<dbReference type="SUPFAM" id="SSF144083">
    <property type="entry name" value="Magnesium transport protein CorA, transmembrane region"/>
    <property type="match status" value="1"/>
</dbReference>
<keyword evidence="4" id="KW-1003">Cell membrane</keyword>
<dbReference type="Proteomes" id="UP000542125">
    <property type="component" value="Unassembled WGS sequence"/>
</dbReference>
<evidence type="ECO:0000256" key="6">
    <source>
        <dbReference type="ARBA" id="ARBA00022989"/>
    </source>
</evidence>
<organism evidence="9 10">
    <name type="scientific">Pigmentiphaga litoralis</name>
    <dbReference type="NCBI Taxonomy" id="516702"/>
    <lineage>
        <taxon>Bacteria</taxon>
        <taxon>Pseudomonadati</taxon>
        <taxon>Pseudomonadota</taxon>
        <taxon>Betaproteobacteria</taxon>
        <taxon>Burkholderiales</taxon>
        <taxon>Alcaligenaceae</taxon>
        <taxon>Pigmentiphaga</taxon>
    </lineage>
</organism>
<evidence type="ECO:0000256" key="7">
    <source>
        <dbReference type="ARBA" id="ARBA00023136"/>
    </source>
</evidence>
<feature type="transmembrane region" description="Helical" evidence="8">
    <location>
        <begin position="367"/>
        <end position="388"/>
    </location>
</feature>
<dbReference type="EMBL" id="JACBYR010000004">
    <property type="protein sequence ID" value="NYE86119.1"/>
    <property type="molecule type" value="Genomic_DNA"/>
</dbReference>
<evidence type="ECO:0000256" key="5">
    <source>
        <dbReference type="ARBA" id="ARBA00022692"/>
    </source>
</evidence>
<protein>
    <submittedName>
        <fullName evidence="9">Mg2+ and Co2+ transporter CorA</fullName>
    </submittedName>
</protein>
<name>A0A7Y9J1B2_9BURK</name>
<dbReference type="InterPro" id="IPR045861">
    <property type="entry name" value="CorA_cytoplasmic_dom"/>
</dbReference>
<dbReference type="Gene3D" id="3.30.460.20">
    <property type="entry name" value="CorA soluble domain-like"/>
    <property type="match status" value="1"/>
</dbReference>
<evidence type="ECO:0000313" key="9">
    <source>
        <dbReference type="EMBL" id="NYE86119.1"/>
    </source>
</evidence>
<evidence type="ECO:0000256" key="4">
    <source>
        <dbReference type="ARBA" id="ARBA00022475"/>
    </source>
</evidence>
<dbReference type="GO" id="GO:0000287">
    <property type="term" value="F:magnesium ion binding"/>
    <property type="evidence" value="ECO:0007669"/>
    <property type="project" value="TreeGrafter"/>
</dbReference>
<evidence type="ECO:0000256" key="8">
    <source>
        <dbReference type="SAM" id="Phobius"/>
    </source>
</evidence>
<keyword evidence="3" id="KW-0813">Transport</keyword>
<dbReference type="SUPFAM" id="SSF143865">
    <property type="entry name" value="CorA soluble domain-like"/>
    <property type="match status" value="1"/>
</dbReference>
<feature type="transmembrane region" description="Helical" evidence="8">
    <location>
        <begin position="334"/>
        <end position="355"/>
    </location>
</feature>
<keyword evidence="6 8" id="KW-1133">Transmembrane helix</keyword>
<dbReference type="InterPro" id="IPR002523">
    <property type="entry name" value="MgTranspt_CorA/ZnTranspt_ZntB"/>
</dbReference>
<dbReference type="PANTHER" id="PTHR46494:SF1">
    <property type="entry name" value="CORA FAMILY METAL ION TRANSPORTER (EUROFUNG)"/>
    <property type="match status" value="1"/>
</dbReference>